<dbReference type="EMBL" id="AONC01000002">
    <property type="protein sequence ID" value="EXJ17162.1"/>
    <property type="molecule type" value="Genomic_DNA"/>
</dbReference>
<reference evidence="1 2" key="1">
    <citation type="submission" date="2012-11" db="EMBL/GenBank/DDBJ databases">
        <title>Genome assembly of Thiorhodococcus sp. AK35.</title>
        <authorList>
            <person name="Nupur N."/>
            <person name="Khatri I."/>
            <person name="Subramanian S."/>
            <person name="Pinnaka A."/>
        </authorList>
    </citation>
    <scope>NUCLEOTIDE SEQUENCE [LARGE SCALE GENOMIC DNA]</scope>
    <source>
        <strain evidence="1 2">AK35</strain>
    </source>
</reference>
<protein>
    <submittedName>
        <fullName evidence="1">Uncharacterized protein</fullName>
    </submittedName>
</protein>
<sequence length="63" mass="6802">MDAGSPFRTIPCHHRIPASERRPVLSERHPCLQPAGSARVMRGRHCLLASATGEGKPYKGVGP</sequence>
<comment type="caution">
    <text evidence="1">The sequence shown here is derived from an EMBL/GenBank/DDBJ whole genome shotgun (WGS) entry which is preliminary data.</text>
</comment>
<proteinExistence type="predicted"/>
<name>W9VM33_9GAMM</name>
<evidence type="ECO:0000313" key="1">
    <source>
        <dbReference type="EMBL" id="EXJ17162.1"/>
    </source>
</evidence>
<evidence type="ECO:0000313" key="2">
    <source>
        <dbReference type="Proteomes" id="UP000019460"/>
    </source>
</evidence>
<dbReference type="STRING" id="1249627.D779_0914"/>
<gene>
    <name evidence="1" type="ORF">D779_0914</name>
</gene>
<dbReference type="Proteomes" id="UP000019460">
    <property type="component" value="Unassembled WGS sequence"/>
</dbReference>
<organism evidence="1 2">
    <name type="scientific">Imhoffiella purpurea</name>
    <dbReference type="NCBI Taxonomy" id="1249627"/>
    <lineage>
        <taxon>Bacteria</taxon>
        <taxon>Pseudomonadati</taxon>
        <taxon>Pseudomonadota</taxon>
        <taxon>Gammaproteobacteria</taxon>
        <taxon>Chromatiales</taxon>
        <taxon>Chromatiaceae</taxon>
        <taxon>Imhoffiella</taxon>
    </lineage>
</organism>
<keyword evidence="2" id="KW-1185">Reference proteome</keyword>
<dbReference type="AlphaFoldDB" id="W9VM33"/>
<accession>W9VM33</accession>